<dbReference type="PANTHER" id="PTHR46082:SF11">
    <property type="entry name" value="AAA+ ATPASE DOMAIN-CONTAINING PROTEIN-RELATED"/>
    <property type="match status" value="1"/>
</dbReference>
<dbReference type="SUPFAM" id="SSF53167">
    <property type="entry name" value="Purine and uridine phosphorylases"/>
    <property type="match status" value="1"/>
</dbReference>
<dbReference type="Pfam" id="PF13424">
    <property type="entry name" value="TPR_12"/>
    <property type="match status" value="1"/>
</dbReference>
<dbReference type="Proteomes" id="UP000070121">
    <property type="component" value="Unassembled WGS sequence"/>
</dbReference>
<dbReference type="PANTHER" id="PTHR46082">
    <property type="entry name" value="ATP/GTP-BINDING PROTEIN-RELATED"/>
    <property type="match status" value="1"/>
</dbReference>
<dbReference type="SUPFAM" id="SSF52540">
    <property type="entry name" value="P-loop containing nucleoside triphosphate hydrolases"/>
    <property type="match status" value="1"/>
</dbReference>
<dbReference type="GO" id="GO:0003824">
    <property type="term" value="F:catalytic activity"/>
    <property type="evidence" value="ECO:0007669"/>
    <property type="project" value="InterPro"/>
</dbReference>
<dbReference type="InterPro" id="IPR011990">
    <property type="entry name" value="TPR-like_helical_dom_sf"/>
</dbReference>
<evidence type="ECO:0000313" key="1">
    <source>
        <dbReference type="EMBL" id="KXH46325.1"/>
    </source>
</evidence>
<dbReference type="GO" id="GO:0009116">
    <property type="term" value="P:nucleoside metabolic process"/>
    <property type="evidence" value="ECO:0007669"/>
    <property type="project" value="InterPro"/>
</dbReference>
<dbReference type="InterPro" id="IPR053137">
    <property type="entry name" value="NLR-like"/>
</dbReference>
<gene>
    <name evidence="1" type="ORF">CSAL01_09028</name>
</gene>
<accession>A0A135TDS1</accession>
<proteinExistence type="predicted"/>
<dbReference type="Gene3D" id="1.25.40.10">
    <property type="entry name" value="Tetratricopeptide repeat domain"/>
    <property type="match status" value="2"/>
</dbReference>
<name>A0A135TDS1_9PEZI</name>
<dbReference type="InterPro" id="IPR035994">
    <property type="entry name" value="Nucleoside_phosphorylase_sf"/>
</dbReference>
<dbReference type="SUPFAM" id="SSF48452">
    <property type="entry name" value="TPR-like"/>
    <property type="match status" value="2"/>
</dbReference>
<comment type="caution">
    <text evidence="1">The sequence shown here is derived from an EMBL/GenBank/DDBJ whole genome shotgun (WGS) entry which is preliminary data.</text>
</comment>
<dbReference type="Gene3D" id="3.40.50.300">
    <property type="entry name" value="P-loop containing nucleotide triphosphate hydrolases"/>
    <property type="match status" value="1"/>
</dbReference>
<dbReference type="STRING" id="1209931.A0A135TDS1"/>
<dbReference type="AlphaFoldDB" id="A0A135TDS1"/>
<dbReference type="EMBL" id="JFFI01002011">
    <property type="protein sequence ID" value="KXH46325.1"/>
    <property type="molecule type" value="Genomic_DNA"/>
</dbReference>
<evidence type="ECO:0000313" key="2">
    <source>
        <dbReference type="Proteomes" id="UP000070121"/>
    </source>
</evidence>
<protein>
    <submittedName>
        <fullName evidence="1">Kinesin light chain protein</fullName>
    </submittedName>
</protein>
<dbReference type="Gene3D" id="3.40.50.1580">
    <property type="entry name" value="Nucleoside phosphorylase domain"/>
    <property type="match status" value="1"/>
</dbReference>
<dbReference type="InterPro" id="IPR027417">
    <property type="entry name" value="P-loop_NTPase"/>
</dbReference>
<dbReference type="Pfam" id="PF13374">
    <property type="entry name" value="TPR_10"/>
    <property type="match status" value="2"/>
</dbReference>
<reference evidence="1 2" key="1">
    <citation type="submission" date="2014-02" db="EMBL/GenBank/DDBJ databases">
        <title>The genome sequence of Colletotrichum salicis CBS 607.94.</title>
        <authorList>
            <person name="Baroncelli R."/>
            <person name="Thon M.R."/>
        </authorList>
    </citation>
    <scope>NUCLEOTIDE SEQUENCE [LARGE SCALE GENOMIC DNA]</scope>
    <source>
        <strain evidence="1 2">CBS 607.94</strain>
    </source>
</reference>
<keyword evidence="2" id="KW-1185">Reference proteome</keyword>
<sequence>MSDPQAYTVGWICAITAEFVAARAFLDEEHTGPRQVAQHDNNSYVLGKIGSHNVVVATLPDGQYGTASAAAVARDMLHSFPNVRIGLMVGIGGGAPSQKHDIRLGDVVVSSRRDGKGGVFQYDFGKTIQNCKFQETGFLNQPPALLRTALATLKATYEMKGHRLADDVNAKLEKIKKRKKYTRPNPASDRLYKRDIVHPSSSPHGCDVECGDDAACLIARHERDEEDDDPAIHYGLIASGNQLMRDARVRDTLAAERDVLCFEMEAAGLMNHFPCLVIRGVCDYSDSHKNKEWQGFAAMMAAAYAKDLLCQIAPNSVEAEKPMHEVLDSIQDILFEVQLGVQKLKLGKTKDLSVACKPHFVVPFPSDPDFVDRPDIWTWIQNQYAGPENRFALVGLGRFGYVPLTAMEDLYSQIDSKSQMAIQSAHQVHAASPETSIFWVRGSTKATFEESYRSIADALALPRRHELGVNVLALVRDWLQRKDVSPWLMIADNVDDIEILFSKMDKQNDASMPIASYLPKSNNGKILFTSRSWDAAERLTGNGSMILRVPTMDEAQALLLLQKKLGPHIDKAVALRLIRTLNHIPLAVNQAAAYIYRQSPQVTVQSYLDEFERSEKSKGTLLRSDRGDIRRYDGVSNSIVVTWQMSFKQIKREQPRAANLLSLMSYFYTQNIPKYMLHNYNSRFVDEDKGDDDDDEYDDNNNGDFKDDLHVLHDYSLISMTATSGFYEMHPLVQFCTKVWISKFGHPKRWKRLFLQSASQHFPSGVFETWEQCQTLMPHVEPLLHEAPLEESDRLEWSELLTNMSWYFVMLGEYSRAEAFVIEAVAIRMGSLGQEHPSTLTSMANLASTYRNQGRWKEAEEIEAVEGGGRATGAVRIYWMQGRLEEAEKLEVQVMETRKTKLGADHPSTLTSMASLACIWQSQDRWVDAIKLMRDCLHLRQQCLGVDHPDTVSSLSYLEEWESALA</sequence>
<organism evidence="1 2">
    <name type="scientific">Colletotrichum salicis</name>
    <dbReference type="NCBI Taxonomy" id="1209931"/>
    <lineage>
        <taxon>Eukaryota</taxon>
        <taxon>Fungi</taxon>
        <taxon>Dikarya</taxon>
        <taxon>Ascomycota</taxon>
        <taxon>Pezizomycotina</taxon>
        <taxon>Sordariomycetes</taxon>
        <taxon>Hypocreomycetidae</taxon>
        <taxon>Glomerellales</taxon>
        <taxon>Glomerellaceae</taxon>
        <taxon>Colletotrichum</taxon>
        <taxon>Colletotrichum acutatum species complex</taxon>
    </lineage>
</organism>
<dbReference type="OrthoDB" id="20872at2759"/>